<dbReference type="AlphaFoldDB" id="A0AAD6G7G1"/>
<dbReference type="GO" id="GO:0006508">
    <property type="term" value="P:proteolysis"/>
    <property type="evidence" value="ECO:0007669"/>
    <property type="project" value="UniProtKB-KW"/>
</dbReference>
<dbReference type="CDD" id="cd05658">
    <property type="entry name" value="M18_DAP"/>
    <property type="match status" value="1"/>
</dbReference>
<comment type="similarity">
    <text evidence="2 9">Belongs to the peptidase M18 family.</text>
</comment>
<dbReference type="Gene3D" id="3.40.630.10">
    <property type="entry name" value="Zn peptidases"/>
    <property type="match status" value="1"/>
</dbReference>
<dbReference type="InterPro" id="IPR001948">
    <property type="entry name" value="Peptidase_M18"/>
</dbReference>
<evidence type="ECO:0000256" key="5">
    <source>
        <dbReference type="ARBA" id="ARBA00022723"/>
    </source>
</evidence>
<dbReference type="PANTHER" id="PTHR28570:SF4">
    <property type="entry name" value="VACUOLAR AMINOPEPTIDASE 1"/>
    <property type="match status" value="1"/>
</dbReference>
<dbReference type="EMBL" id="JAPVEA010000002">
    <property type="protein sequence ID" value="KAJ5461575.1"/>
    <property type="molecule type" value="Genomic_DNA"/>
</dbReference>
<keyword evidence="3 9" id="KW-0031">Aminopeptidase</keyword>
<evidence type="ECO:0000256" key="6">
    <source>
        <dbReference type="ARBA" id="ARBA00022801"/>
    </source>
</evidence>
<dbReference type="InterPro" id="IPR023358">
    <property type="entry name" value="Peptidase_M18_dom2"/>
</dbReference>
<dbReference type="Pfam" id="PF02127">
    <property type="entry name" value="Peptidase_M18"/>
    <property type="match status" value="1"/>
</dbReference>
<reference evidence="10" key="1">
    <citation type="submission" date="2022-12" db="EMBL/GenBank/DDBJ databases">
        <authorList>
            <person name="Petersen C."/>
        </authorList>
    </citation>
    <scope>NUCLEOTIDE SEQUENCE</scope>
    <source>
        <strain evidence="10">IBT 16125</strain>
    </source>
</reference>
<dbReference type="GO" id="GO:0000324">
    <property type="term" value="C:fungal-type vacuole"/>
    <property type="evidence" value="ECO:0007669"/>
    <property type="project" value="TreeGrafter"/>
</dbReference>
<dbReference type="PRINTS" id="PR00932">
    <property type="entry name" value="AMINO1PTASE"/>
</dbReference>
<dbReference type="GeneID" id="81596753"/>
<protein>
    <submittedName>
        <fullName evidence="10">Vacuolar aminopeptidase 1</fullName>
    </submittedName>
</protein>
<dbReference type="Proteomes" id="UP001213681">
    <property type="component" value="Unassembled WGS sequence"/>
</dbReference>
<comment type="caution">
    <text evidence="10">The sequence shown here is derived from an EMBL/GenBank/DDBJ whole genome shotgun (WGS) entry which is preliminary data.</text>
</comment>
<keyword evidence="6 9" id="KW-0378">Hydrolase</keyword>
<dbReference type="RefSeq" id="XP_056770617.1">
    <property type="nucleotide sequence ID" value="XM_056906510.1"/>
</dbReference>
<evidence type="ECO:0000256" key="1">
    <source>
        <dbReference type="ARBA" id="ARBA00001947"/>
    </source>
</evidence>
<keyword evidence="5 9" id="KW-0479">Metal-binding</keyword>
<sequence length="518" mass="55988">MTRRHAAGLDRPWASQIYAQLPECGYTRPVPAGAAAPAQAAPAPATTDAPIRPEDYSKPYCEFMTANPTIFHAVKSFSQDLEKNGYKQLSERAVWTSELKRGGKFYVSRNGSSLLAFNIGKEYQSGNGIAVVAGHVDALTAKLKPVSKLPTKAGFRQLAVAPYAGGLGPTWWDRDLGIGGRVIVRDPETGKVESKLLKLDWPIARIPTLAPHFGSPANGPFNPETQMVPIIGVDNSDLFETTTTESTDIKVGSFAATQPEKLVKIISNELGVTDYSNIIDWELELFDTQPAQLGGLEKDLIFAGRIDDKLCCYAAHEALLASSDDTSPGIVKMVGMFDDEEIGSLLRQGARSNFMSSVMERITEAFAEGAYGPNLLSQTVANSFLVSSDVIHAVNPNFLNVYLENHSPRLNVGVTVSADSNGHMTTDSVSNSILKRIAARCGSKLQVFQIRNDSRSGGTIGPMTSAQIGMRSIDCGIPQLSMHSIRATTGSLDPGLGVKLFKGVFDYFEEIDKEFADF</sequence>
<dbReference type="NCBIfam" id="NF002759">
    <property type="entry name" value="PRK02813.1"/>
    <property type="match status" value="1"/>
</dbReference>
<evidence type="ECO:0000313" key="10">
    <source>
        <dbReference type="EMBL" id="KAJ5461575.1"/>
    </source>
</evidence>
<evidence type="ECO:0000256" key="7">
    <source>
        <dbReference type="ARBA" id="ARBA00022833"/>
    </source>
</evidence>
<dbReference type="FunFam" id="2.30.250.10:FF:000001">
    <property type="entry name" value="Aspartyl aminopeptidase 1"/>
    <property type="match status" value="1"/>
</dbReference>
<keyword evidence="7 9" id="KW-0862">Zinc</keyword>
<evidence type="ECO:0000256" key="8">
    <source>
        <dbReference type="ARBA" id="ARBA00023049"/>
    </source>
</evidence>
<proteinExistence type="inferred from homology"/>
<dbReference type="PANTHER" id="PTHR28570">
    <property type="entry name" value="ASPARTYL AMINOPEPTIDASE"/>
    <property type="match status" value="1"/>
</dbReference>
<evidence type="ECO:0000256" key="2">
    <source>
        <dbReference type="ARBA" id="ARBA00008290"/>
    </source>
</evidence>
<accession>A0AAD6G7G1</accession>
<keyword evidence="4 9" id="KW-0645">Protease</keyword>
<dbReference type="SUPFAM" id="SSF101821">
    <property type="entry name" value="Aminopeptidase/glucanase lid domain"/>
    <property type="match status" value="1"/>
</dbReference>
<gene>
    <name evidence="10" type="ORF">N7458_003127</name>
</gene>
<name>A0AAD6G7G1_9EURO</name>
<evidence type="ECO:0000256" key="9">
    <source>
        <dbReference type="RuleBase" id="RU004386"/>
    </source>
</evidence>
<evidence type="ECO:0000256" key="3">
    <source>
        <dbReference type="ARBA" id="ARBA00022438"/>
    </source>
</evidence>
<organism evidence="10 11">
    <name type="scientific">Penicillium daleae</name>
    <dbReference type="NCBI Taxonomy" id="63821"/>
    <lineage>
        <taxon>Eukaryota</taxon>
        <taxon>Fungi</taxon>
        <taxon>Dikarya</taxon>
        <taxon>Ascomycota</taxon>
        <taxon>Pezizomycotina</taxon>
        <taxon>Eurotiomycetes</taxon>
        <taxon>Eurotiomycetidae</taxon>
        <taxon>Eurotiales</taxon>
        <taxon>Aspergillaceae</taxon>
        <taxon>Penicillium</taxon>
    </lineage>
</organism>
<comment type="cofactor">
    <cofactor evidence="1">
        <name>Zn(2+)</name>
        <dbReference type="ChEBI" id="CHEBI:29105"/>
    </cofactor>
</comment>
<dbReference type="Gene3D" id="2.30.250.10">
    <property type="entry name" value="Aminopeptidase i, Domain 2"/>
    <property type="match status" value="1"/>
</dbReference>
<evidence type="ECO:0000256" key="4">
    <source>
        <dbReference type="ARBA" id="ARBA00022670"/>
    </source>
</evidence>
<dbReference type="GO" id="GO:0008270">
    <property type="term" value="F:zinc ion binding"/>
    <property type="evidence" value="ECO:0007669"/>
    <property type="project" value="InterPro"/>
</dbReference>
<dbReference type="SUPFAM" id="SSF53187">
    <property type="entry name" value="Zn-dependent exopeptidases"/>
    <property type="match status" value="1"/>
</dbReference>
<dbReference type="GO" id="GO:0070006">
    <property type="term" value="F:metalloaminopeptidase activity"/>
    <property type="evidence" value="ECO:0007669"/>
    <property type="project" value="TreeGrafter"/>
</dbReference>
<reference evidence="10" key="2">
    <citation type="journal article" date="2023" name="IMA Fungus">
        <title>Comparative genomic study of the Penicillium genus elucidates a diverse pangenome and 15 lateral gene transfer events.</title>
        <authorList>
            <person name="Petersen C."/>
            <person name="Sorensen T."/>
            <person name="Nielsen M.R."/>
            <person name="Sondergaard T.E."/>
            <person name="Sorensen J.L."/>
            <person name="Fitzpatrick D.A."/>
            <person name="Frisvad J.C."/>
            <person name="Nielsen K.L."/>
        </authorList>
    </citation>
    <scope>NUCLEOTIDE SEQUENCE</scope>
    <source>
        <strain evidence="10">IBT 16125</strain>
    </source>
</reference>
<keyword evidence="11" id="KW-1185">Reference proteome</keyword>
<evidence type="ECO:0000313" key="11">
    <source>
        <dbReference type="Proteomes" id="UP001213681"/>
    </source>
</evidence>
<keyword evidence="8 9" id="KW-0482">Metalloprotease</keyword>